<dbReference type="InterPro" id="IPR001878">
    <property type="entry name" value="Znf_CCHC"/>
</dbReference>
<sequence length="440" mass="47919">MVKPSDIPKLTSTNYWTWKPDAEALLMAEGLFDTVDPNQAVPAGVVQLRKWTENNAKVYGLLYLALDDPVKTRVNNANVQRSGRLLWGTLESIFTTPDPSNRALLMTRSNGLTHDLSKPADTFLQAVVTAERNLAAIAVSLPTFTVQDKILNGLSSVYSPITAILQNESPQHDIPSMINAINNWESTDLQKTDSLIQAARLFNASSLGSNPGSVGAEDPTAFAARDRPHRSHPHLHSRSASTPAYDWTNTKNHTDVCYRCGLPGHFAQYCVSEMPDDVRRRIIRERKEKASVAVDSDDDSDAEHVHFAAQDHFAAAALDLPTELNLNMMDHETLVGFTNSLPNTITIPPISVADLEAGHTDKLHNVLLTHVQAQRSSSPSIADAATPSVLSAISTPASTPSKKKKKKSKKKVPTSPLPVSAVQTALHGLALMDDEGEYSM</sequence>
<keyword evidence="1" id="KW-0862">Zinc</keyword>
<dbReference type="OrthoDB" id="3229495at2759"/>
<evidence type="ECO:0000313" key="4">
    <source>
        <dbReference type="EMBL" id="KAF7369950.1"/>
    </source>
</evidence>
<reference evidence="4" key="1">
    <citation type="submission" date="2020-05" db="EMBL/GenBank/DDBJ databases">
        <title>Mycena genomes resolve the evolution of fungal bioluminescence.</title>
        <authorList>
            <person name="Tsai I.J."/>
        </authorList>
    </citation>
    <scope>NUCLEOTIDE SEQUENCE</scope>
    <source>
        <strain evidence="4">160909Yilan</strain>
    </source>
</reference>
<feature type="region of interest" description="Disordered" evidence="2">
    <location>
        <begin position="393"/>
        <end position="419"/>
    </location>
</feature>
<evidence type="ECO:0000259" key="3">
    <source>
        <dbReference type="PROSITE" id="PS50158"/>
    </source>
</evidence>
<dbReference type="EMBL" id="JACAZH010000004">
    <property type="protein sequence ID" value="KAF7369950.1"/>
    <property type="molecule type" value="Genomic_DNA"/>
</dbReference>
<keyword evidence="1" id="KW-0863">Zinc-finger</keyword>
<comment type="caution">
    <text evidence="4">The sequence shown here is derived from an EMBL/GenBank/DDBJ whole genome shotgun (WGS) entry which is preliminary data.</text>
</comment>
<dbReference type="Gene3D" id="4.10.60.10">
    <property type="entry name" value="Zinc finger, CCHC-type"/>
    <property type="match status" value="1"/>
</dbReference>
<proteinExistence type="predicted"/>
<evidence type="ECO:0000256" key="2">
    <source>
        <dbReference type="SAM" id="MobiDB-lite"/>
    </source>
</evidence>
<keyword evidence="1" id="KW-0479">Metal-binding</keyword>
<dbReference type="PROSITE" id="PS50158">
    <property type="entry name" value="ZF_CCHC"/>
    <property type="match status" value="1"/>
</dbReference>
<evidence type="ECO:0000256" key="1">
    <source>
        <dbReference type="PROSITE-ProRule" id="PRU00047"/>
    </source>
</evidence>
<feature type="domain" description="CCHC-type" evidence="3">
    <location>
        <begin position="257"/>
        <end position="270"/>
    </location>
</feature>
<dbReference type="AlphaFoldDB" id="A0A8H6Z638"/>
<feature type="compositionally biased region" description="Basic residues" evidence="2">
    <location>
        <begin position="401"/>
        <end position="412"/>
    </location>
</feature>
<protein>
    <recommendedName>
        <fullName evidence="3">CCHC-type domain-containing protein</fullName>
    </recommendedName>
</protein>
<gene>
    <name evidence="4" type="ORF">MSAN_00624800</name>
</gene>
<organism evidence="4 5">
    <name type="scientific">Mycena sanguinolenta</name>
    <dbReference type="NCBI Taxonomy" id="230812"/>
    <lineage>
        <taxon>Eukaryota</taxon>
        <taxon>Fungi</taxon>
        <taxon>Dikarya</taxon>
        <taxon>Basidiomycota</taxon>
        <taxon>Agaricomycotina</taxon>
        <taxon>Agaricomycetes</taxon>
        <taxon>Agaricomycetidae</taxon>
        <taxon>Agaricales</taxon>
        <taxon>Marasmiineae</taxon>
        <taxon>Mycenaceae</taxon>
        <taxon>Mycena</taxon>
    </lineage>
</organism>
<evidence type="ECO:0000313" key="5">
    <source>
        <dbReference type="Proteomes" id="UP000623467"/>
    </source>
</evidence>
<dbReference type="Proteomes" id="UP000623467">
    <property type="component" value="Unassembled WGS sequence"/>
</dbReference>
<dbReference type="Pfam" id="PF14223">
    <property type="entry name" value="Retrotran_gag_2"/>
    <property type="match status" value="1"/>
</dbReference>
<dbReference type="GO" id="GO:0008270">
    <property type="term" value="F:zinc ion binding"/>
    <property type="evidence" value="ECO:0007669"/>
    <property type="project" value="UniProtKB-KW"/>
</dbReference>
<keyword evidence="5" id="KW-1185">Reference proteome</keyword>
<name>A0A8H6Z638_9AGAR</name>
<dbReference type="GO" id="GO:0003676">
    <property type="term" value="F:nucleic acid binding"/>
    <property type="evidence" value="ECO:0007669"/>
    <property type="project" value="InterPro"/>
</dbReference>
<accession>A0A8H6Z638</accession>